<name>A0A937RRF6_9ACTN</name>
<organism evidence="2 3">
    <name type="scientific">Frankia nepalensis</name>
    <dbReference type="NCBI Taxonomy" id="1836974"/>
    <lineage>
        <taxon>Bacteria</taxon>
        <taxon>Bacillati</taxon>
        <taxon>Actinomycetota</taxon>
        <taxon>Actinomycetes</taxon>
        <taxon>Frankiales</taxon>
        <taxon>Frankiaceae</taxon>
        <taxon>Frankia</taxon>
    </lineage>
</organism>
<evidence type="ECO:0000313" key="3">
    <source>
        <dbReference type="Proteomes" id="UP000604475"/>
    </source>
</evidence>
<dbReference type="RefSeq" id="WP_203006857.1">
    <property type="nucleotide sequence ID" value="NZ_JADWYU010000245.1"/>
</dbReference>
<protein>
    <submittedName>
        <fullName evidence="2">Uncharacterized protein</fullName>
    </submittedName>
</protein>
<keyword evidence="3" id="KW-1185">Reference proteome</keyword>
<sequence length="187" mass="19519">MLMVFTVVGAVREHQRGSTERGGSATPGRARLPDATPSHSPPAGGQIPAWPWVGTWEAEPDSPLPGFGLDVVDAGPSLGGERFTATETSPACPVRYRGTAFAPPDRANGPSPPGPSEQLVLDAYIPAGQDPGGCTLLPAPSYYWLAGAELTRSGAIRIQLVDADGTLARASVTVRPGETRTILLRRV</sequence>
<comment type="caution">
    <text evidence="2">The sequence shown here is derived from an EMBL/GenBank/DDBJ whole genome shotgun (WGS) entry which is preliminary data.</text>
</comment>
<dbReference type="EMBL" id="JAEACQ010000388">
    <property type="protein sequence ID" value="MBL7633580.1"/>
    <property type="molecule type" value="Genomic_DNA"/>
</dbReference>
<feature type="region of interest" description="Disordered" evidence="1">
    <location>
        <begin position="13"/>
        <end position="48"/>
    </location>
</feature>
<proteinExistence type="predicted"/>
<evidence type="ECO:0000313" key="2">
    <source>
        <dbReference type="EMBL" id="MBL7633580.1"/>
    </source>
</evidence>
<reference evidence="2" key="1">
    <citation type="submission" date="2020-12" db="EMBL/GenBank/DDBJ databases">
        <title>Genomic characterization of non-nitrogen-fixing Frankia strains.</title>
        <authorList>
            <person name="Carlos-Shanley C."/>
            <person name="Guerra T."/>
            <person name="Hahn D."/>
        </authorList>
    </citation>
    <scope>NUCLEOTIDE SEQUENCE</scope>
    <source>
        <strain evidence="2">CN6</strain>
    </source>
</reference>
<gene>
    <name evidence="2" type="ORF">I7412_41795</name>
</gene>
<evidence type="ECO:0000256" key="1">
    <source>
        <dbReference type="SAM" id="MobiDB-lite"/>
    </source>
</evidence>
<dbReference type="AlphaFoldDB" id="A0A937RRF6"/>
<dbReference type="Proteomes" id="UP000604475">
    <property type="component" value="Unassembled WGS sequence"/>
</dbReference>
<accession>A0A937RRF6</accession>